<evidence type="ECO:0000313" key="2">
    <source>
        <dbReference type="Proteomes" id="UP001319200"/>
    </source>
</evidence>
<reference evidence="1 2" key="1">
    <citation type="submission" date="2021-05" db="EMBL/GenBank/DDBJ databases">
        <title>A Polyphasic approach of four new species of the genus Ohtaekwangia: Ohtaekwangia histidinii sp. nov., Ohtaekwangia cretensis sp. nov., Ohtaekwangia indiensis sp. nov., Ohtaekwangia reichenbachii sp. nov. from diverse environment.</title>
        <authorList>
            <person name="Octaviana S."/>
        </authorList>
    </citation>
    <scope>NUCLEOTIDE SEQUENCE [LARGE SCALE GENOMIC DNA]</scope>
    <source>
        <strain evidence="1 2">PWU4</strain>
    </source>
</reference>
<keyword evidence="2" id="KW-1185">Reference proteome</keyword>
<name>A0AAP2GQK6_9BACT</name>
<dbReference type="Proteomes" id="UP001319200">
    <property type="component" value="Unassembled WGS sequence"/>
</dbReference>
<sequence>MKKLISLLACMLIFALCTNREVLDRIAGDDSHREPLMAGSPIMIDGGTKIVYQFGHMTPDKGLKLYYDTIPATATIPSDDFLKDLQ</sequence>
<comment type="caution">
    <text evidence="1">The sequence shown here is derived from an EMBL/GenBank/DDBJ whole genome shotgun (WGS) entry which is preliminary data.</text>
</comment>
<organism evidence="1 2">
    <name type="scientific">Chryseosolibacter histidini</name>
    <dbReference type="NCBI Taxonomy" id="2782349"/>
    <lineage>
        <taxon>Bacteria</taxon>
        <taxon>Pseudomonadati</taxon>
        <taxon>Bacteroidota</taxon>
        <taxon>Cytophagia</taxon>
        <taxon>Cytophagales</taxon>
        <taxon>Chryseotaleaceae</taxon>
        <taxon>Chryseosolibacter</taxon>
    </lineage>
</organism>
<accession>A0AAP2GQK6</accession>
<proteinExistence type="predicted"/>
<dbReference type="EMBL" id="JAHESF010000020">
    <property type="protein sequence ID" value="MBT1699040.1"/>
    <property type="molecule type" value="Genomic_DNA"/>
</dbReference>
<dbReference type="AlphaFoldDB" id="A0AAP2GQK6"/>
<dbReference type="RefSeq" id="WP_254166385.1">
    <property type="nucleotide sequence ID" value="NZ_JAHESF010000020.1"/>
</dbReference>
<gene>
    <name evidence="1" type="ORF">KK083_19250</name>
</gene>
<protein>
    <submittedName>
        <fullName evidence="1">Uncharacterized protein</fullName>
    </submittedName>
</protein>
<evidence type="ECO:0000313" key="1">
    <source>
        <dbReference type="EMBL" id="MBT1699040.1"/>
    </source>
</evidence>